<feature type="non-terminal residue" evidence="6">
    <location>
        <position position="1"/>
    </location>
</feature>
<dbReference type="InterPro" id="IPR001576">
    <property type="entry name" value="Phosphoglycerate_kinase"/>
</dbReference>
<keyword evidence="5" id="KW-0067">ATP-binding</keyword>
<dbReference type="InterPro" id="IPR015824">
    <property type="entry name" value="Phosphoglycerate_kinase_N"/>
</dbReference>
<dbReference type="Pfam" id="PF00162">
    <property type="entry name" value="PGK"/>
    <property type="match status" value="1"/>
</dbReference>
<dbReference type="GO" id="GO:0004618">
    <property type="term" value="F:phosphoglycerate kinase activity"/>
    <property type="evidence" value="ECO:0007669"/>
    <property type="project" value="UniProtKB-EC"/>
</dbReference>
<evidence type="ECO:0000256" key="5">
    <source>
        <dbReference type="ARBA" id="ARBA00022840"/>
    </source>
</evidence>
<protein>
    <recommendedName>
        <fullName evidence="1">phosphoglycerate kinase</fullName>
        <ecNumber evidence="1">2.7.2.3</ecNumber>
    </recommendedName>
</protein>
<organism evidence="6 7">
    <name type="scientific">Candidatus Magasanikbacteria bacterium CG10_big_fil_rev_8_21_14_0_10_38_6</name>
    <dbReference type="NCBI Taxonomy" id="1974647"/>
    <lineage>
        <taxon>Bacteria</taxon>
        <taxon>Candidatus Magasanikiibacteriota</taxon>
    </lineage>
</organism>
<evidence type="ECO:0000313" key="6">
    <source>
        <dbReference type="EMBL" id="PIR77534.1"/>
    </source>
</evidence>
<dbReference type="Proteomes" id="UP000228528">
    <property type="component" value="Unassembled WGS sequence"/>
</dbReference>
<evidence type="ECO:0000256" key="2">
    <source>
        <dbReference type="ARBA" id="ARBA00022679"/>
    </source>
</evidence>
<dbReference type="GO" id="GO:0005524">
    <property type="term" value="F:ATP binding"/>
    <property type="evidence" value="ECO:0007669"/>
    <property type="project" value="UniProtKB-KW"/>
</dbReference>
<name>A0A2M6P1G5_9BACT</name>
<dbReference type="SUPFAM" id="SSF53748">
    <property type="entry name" value="Phosphoglycerate kinase"/>
    <property type="match status" value="1"/>
</dbReference>
<evidence type="ECO:0000256" key="3">
    <source>
        <dbReference type="ARBA" id="ARBA00022741"/>
    </source>
</evidence>
<accession>A0A2M6P1G5</accession>
<comment type="caution">
    <text evidence="6">The sequence shown here is derived from an EMBL/GenBank/DDBJ whole genome shotgun (WGS) entry which is preliminary data.</text>
</comment>
<dbReference type="EMBL" id="PFBW01000083">
    <property type="protein sequence ID" value="PIR77534.1"/>
    <property type="molecule type" value="Genomic_DNA"/>
</dbReference>
<proteinExistence type="predicted"/>
<dbReference type="Gene3D" id="3.40.50.1260">
    <property type="entry name" value="Phosphoglycerate kinase, N-terminal domain"/>
    <property type="match status" value="1"/>
</dbReference>
<keyword evidence="3" id="KW-0547">Nucleotide-binding</keyword>
<dbReference type="GO" id="GO:0006096">
    <property type="term" value="P:glycolytic process"/>
    <property type="evidence" value="ECO:0007669"/>
    <property type="project" value="InterPro"/>
</dbReference>
<evidence type="ECO:0000313" key="7">
    <source>
        <dbReference type="Proteomes" id="UP000228528"/>
    </source>
</evidence>
<keyword evidence="4 6" id="KW-0418">Kinase</keyword>
<evidence type="ECO:0000256" key="4">
    <source>
        <dbReference type="ARBA" id="ARBA00022777"/>
    </source>
</evidence>
<reference evidence="7" key="1">
    <citation type="submission" date="2017-09" db="EMBL/GenBank/DDBJ databases">
        <title>Depth-based differentiation of microbial function through sediment-hosted aquifers and enrichment of novel symbionts in the deep terrestrial subsurface.</title>
        <authorList>
            <person name="Probst A.J."/>
            <person name="Ladd B."/>
            <person name="Jarett J.K."/>
            <person name="Geller-Mcgrath D.E."/>
            <person name="Sieber C.M.K."/>
            <person name="Emerson J.B."/>
            <person name="Anantharaman K."/>
            <person name="Thomas B.C."/>
            <person name="Malmstrom R."/>
            <person name="Stieglmeier M."/>
            <person name="Klingl A."/>
            <person name="Woyke T."/>
            <person name="Ryan C.M."/>
            <person name="Banfield J.F."/>
        </authorList>
    </citation>
    <scope>NUCLEOTIDE SEQUENCE [LARGE SCALE GENOMIC DNA]</scope>
</reference>
<keyword evidence="2" id="KW-0808">Transferase</keyword>
<dbReference type="EC" id="2.7.2.3" evidence="1"/>
<gene>
    <name evidence="6" type="primary">pgk</name>
    <name evidence="6" type="ORF">COU30_01895</name>
</gene>
<dbReference type="AlphaFoldDB" id="A0A2M6P1G5"/>
<dbReference type="InterPro" id="IPR036043">
    <property type="entry name" value="Phosphoglycerate_kinase_sf"/>
</dbReference>
<evidence type="ECO:0000256" key="1">
    <source>
        <dbReference type="ARBA" id="ARBA00013061"/>
    </source>
</evidence>
<sequence length="46" mass="4606">VIGGGETLQAMDAVDGMDDIDFVSTGGGAMLHFLAGKKLPGIEALS</sequence>